<accession>A0A9D3U7B7</accession>
<dbReference type="AlphaFoldDB" id="A0A9D3U7B7"/>
<organism evidence="2 3">
    <name type="scientific">Gossypium stocksii</name>
    <dbReference type="NCBI Taxonomy" id="47602"/>
    <lineage>
        <taxon>Eukaryota</taxon>
        <taxon>Viridiplantae</taxon>
        <taxon>Streptophyta</taxon>
        <taxon>Embryophyta</taxon>
        <taxon>Tracheophyta</taxon>
        <taxon>Spermatophyta</taxon>
        <taxon>Magnoliopsida</taxon>
        <taxon>eudicotyledons</taxon>
        <taxon>Gunneridae</taxon>
        <taxon>Pentapetalae</taxon>
        <taxon>rosids</taxon>
        <taxon>malvids</taxon>
        <taxon>Malvales</taxon>
        <taxon>Malvaceae</taxon>
        <taxon>Malvoideae</taxon>
        <taxon>Gossypium</taxon>
    </lineage>
</organism>
<dbReference type="EMBL" id="JAIQCV010000013">
    <property type="protein sequence ID" value="KAH1031286.1"/>
    <property type="molecule type" value="Genomic_DNA"/>
</dbReference>
<gene>
    <name evidence="2" type="ORF">J1N35_043460</name>
</gene>
<comment type="caution">
    <text evidence="2">The sequence shown here is derived from an EMBL/GenBank/DDBJ whole genome shotgun (WGS) entry which is preliminary data.</text>
</comment>
<evidence type="ECO:0000256" key="1">
    <source>
        <dbReference type="SAM" id="MobiDB-lite"/>
    </source>
</evidence>
<proteinExistence type="predicted"/>
<evidence type="ECO:0000313" key="2">
    <source>
        <dbReference type="EMBL" id="KAH1031286.1"/>
    </source>
</evidence>
<dbReference type="OrthoDB" id="10342444at2759"/>
<sequence length="97" mass="10859">MTEMYINVGKVILKEIHDCARKKTGSAYFPSLITSLCLRAQVKTKPNLKGLYAQGCITAHYLERLVVNVHEINPIEPSEPTKPETDESSNKSKPKTD</sequence>
<evidence type="ECO:0000313" key="3">
    <source>
        <dbReference type="Proteomes" id="UP000828251"/>
    </source>
</evidence>
<reference evidence="2 3" key="1">
    <citation type="journal article" date="2021" name="Plant Biotechnol. J.">
        <title>Multi-omics assisted identification of the key and species-specific regulatory components of drought-tolerant mechanisms in Gossypium stocksii.</title>
        <authorList>
            <person name="Yu D."/>
            <person name="Ke L."/>
            <person name="Zhang D."/>
            <person name="Wu Y."/>
            <person name="Sun Y."/>
            <person name="Mei J."/>
            <person name="Sun J."/>
            <person name="Sun Y."/>
        </authorList>
    </citation>
    <scope>NUCLEOTIDE SEQUENCE [LARGE SCALE GENOMIC DNA]</scope>
    <source>
        <strain evidence="3">cv. E1</strain>
        <tissue evidence="2">Leaf</tissue>
    </source>
</reference>
<protein>
    <submittedName>
        <fullName evidence="2">Uncharacterized protein</fullName>
    </submittedName>
</protein>
<name>A0A9D3U7B7_9ROSI</name>
<dbReference type="Proteomes" id="UP000828251">
    <property type="component" value="Unassembled WGS sequence"/>
</dbReference>
<feature type="region of interest" description="Disordered" evidence="1">
    <location>
        <begin position="73"/>
        <end position="97"/>
    </location>
</feature>
<keyword evidence="3" id="KW-1185">Reference proteome</keyword>
<feature type="compositionally biased region" description="Basic and acidic residues" evidence="1">
    <location>
        <begin position="79"/>
        <end position="97"/>
    </location>
</feature>